<feature type="transmembrane region" description="Helical" evidence="1">
    <location>
        <begin position="45"/>
        <end position="61"/>
    </location>
</feature>
<dbReference type="Proteomes" id="UP001607069">
    <property type="component" value="Unassembled WGS sequence"/>
</dbReference>
<keyword evidence="1" id="KW-0812">Transmembrane</keyword>
<gene>
    <name evidence="2" type="ORF">ACG5V6_14265</name>
</gene>
<keyword evidence="3" id="KW-1185">Reference proteome</keyword>
<organism evidence="2 3">
    <name type="scientific">Streptomyces chitinivorans</name>
    <dbReference type="NCBI Taxonomy" id="1257027"/>
    <lineage>
        <taxon>Bacteria</taxon>
        <taxon>Bacillati</taxon>
        <taxon>Actinomycetota</taxon>
        <taxon>Actinomycetes</taxon>
        <taxon>Kitasatosporales</taxon>
        <taxon>Streptomycetaceae</taxon>
        <taxon>Streptomyces</taxon>
    </lineage>
</organism>
<reference evidence="2 3" key="1">
    <citation type="submission" date="2024-10" db="EMBL/GenBank/DDBJ databases">
        <authorList>
            <person name="Cho J.-C."/>
        </authorList>
    </citation>
    <scope>NUCLEOTIDE SEQUENCE [LARGE SCALE GENOMIC DNA]</scope>
    <source>
        <strain evidence="2 3">KCTC29696</strain>
    </source>
</reference>
<dbReference type="EMBL" id="JBIHMK010000048">
    <property type="protein sequence ID" value="MFH0249377.1"/>
    <property type="molecule type" value="Genomic_DNA"/>
</dbReference>
<name>A0ABW7HU51_9ACTN</name>
<dbReference type="RefSeq" id="WP_279949768.1">
    <property type="nucleotide sequence ID" value="NZ_BAABEN010000008.1"/>
</dbReference>
<evidence type="ECO:0000313" key="3">
    <source>
        <dbReference type="Proteomes" id="UP001607069"/>
    </source>
</evidence>
<evidence type="ECO:0000313" key="2">
    <source>
        <dbReference type="EMBL" id="MFH0249377.1"/>
    </source>
</evidence>
<comment type="caution">
    <text evidence="2">The sequence shown here is derived from an EMBL/GenBank/DDBJ whole genome shotgun (WGS) entry which is preliminary data.</text>
</comment>
<accession>A0ABW7HU51</accession>
<keyword evidence="1" id="KW-0472">Membrane</keyword>
<evidence type="ECO:0000256" key="1">
    <source>
        <dbReference type="SAM" id="Phobius"/>
    </source>
</evidence>
<sequence length="66" mass="7031">MRGLLGFVSFVLITQGVGGLAHHFGWFELWGLVHRVGFLDGHEVYGSIVLIVLGLAAGGLAERAGR</sequence>
<proteinExistence type="predicted"/>
<protein>
    <submittedName>
        <fullName evidence="2">Uncharacterized protein</fullName>
    </submittedName>
</protein>
<keyword evidence="1" id="KW-1133">Transmembrane helix</keyword>